<proteinExistence type="inferred from homology"/>
<evidence type="ECO:0000259" key="5">
    <source>
        <dbReference type="PROSITE" id="PS51186"/>
    </source>
</evidence>
<evidence type="ECO:0000313" key="6">
    <source>
        <dbReference type="EMBL" id="MBM6753314.1"/>
    </source>
</evidence>
<keyword evidence="3" id="KW-0808">Transferase</keyword>
<dbReference type="InterPro" id="IPR050680">
    <property type="entry name" value="YpeA/RimI_acetyltransf"/>
</dbReference>
<accession>A0ABS2ELF3</accession>
<organism evidence="6 7">
    <name type="scientific">Limosilactobacillus alvi</name>
    <dbReference type="NCBI Taxonomy" id="990412"/>
    <lineage>
        <taxon>Bacteria</taxon>
        <taxon>Bacillati</taxon>
        <taxon>Bacillota</taxon>
        <taxon>Bacilli</taxon>
        <taxon>Lactobacillales</taxon>
        <taxon>Lactobacillaceae</taxon>
        <taxon>Limosilactobacillus</taxon>
    </lineage>
</organism>
<comment type="caution">
    <text evidence="6">The sequence shown here is derived from an EMBL/GenBank/DDBJ whole genome shotgun (WGS) entry which is preliminary data.</text>
</comment>
<protein>
    <submittedName>
        <fullName evidence="6">Ribosomal protein S18-alanine N-acetyltransferase</fullName>
    </submittedName>
</protein>
<dbReference type="PANTHER" id="PTHR43420:SF44">
    <property type="entry name" value="ACETYLTRANSFERASE YPEA"/>
    <property type="match status" value="1"/>
</dbReference>
<dbReference type="InterPro" id="IPR000182">
    <property type="entry name" value="GNAT_dom"/>
</dbReference>
<sequence length="186" mass="21595">MLKKFNSWLKVYFGMQYESHLRFAPQTIVINQQPYLISQVSEVEVPELVEIERVIYRIPPWDETAFYYDLHRPNCLYLAVKDHDTVLAYAGMAVNYAAKDAHLTNVATHPAFQQRGLASALLRSLMQVAIRQRLLTMSLEVRVSNLTAQHLYEHFGFKIQGTRHHYYIEDGEDAYTMVSDLKLKGN</sequence>
<dbReference type="RefSeq" id="WP_204775853.1">
    <property type="nucleotide sequence ID" value="NZ_JACJJQ010000002.1"/>
</dbReference>
<dbReference type="GO" id="GO:0005840">
    <property type="term" value="C:ribosome"/>
    <property type="evidence" value="ECO:0007669"/>
    <property type="project" value="UniProtKB-KW"/>
</dbReference>
<keyword evidence="6" id="KW-0689">Ribosomal protein</keyword>
<keyword evidence="2" id="KW-0963">Cytoplasm</keyword>
<evidence type="ECO:0000256" key="3">
    <source>
        <dbReference type="ARBA" id="ARBA00022679"/>
    </source>
</evidence>
<dbReference type="Pfam" id="PF00583">
    <property type="entry name" value="Acetyltransf_1"/>
    <property type="match status" value="1"/>
</dbReference>
<dbReference type="PROSITE" id="PS51186">
    <property type="entry name" value="GNAT"/>
    <property type="match status" value="1"/>
</dbReference>
<dbReference type="InterPro" id="IPR006464">
    <property type="entry name" value="AcTrfase_RimI/Ard1"/>
</dbReference>
<evidence type="ECO:0000256" key="4">
    <source>
        <dbReference type="ARBA" id="ARBA00023315"/>
    </source>
</evidence>
<keyword evidence="6" id="KW-0687">Ribonucleoprotein</keyword>
<dbReference type="PANTHER" id="PTHR43420">
    <property type="entry name" value="ACETYLTRANSFERASE"/>
    <property type="match status" value="1"/>
</dbReference>
<dbReference type="SUPFAM" id="SSF55729">
    <property type="entry name" value="Acyl-CoA N-acyltransferases (Nat)"/>
    <property type="match status" value="1"/>
</dbReference>
<keyword evidence="4" id="KW-0012">Acyltransferase</keyword>
<dbReference type="CDD" id="cd04301">
    <property type="entry name" value="NAT_SF"/>
    <property type="match status" value="1"/>
</dbReference>
<comment type="similarity">
    <text evidence="1">Belongs to the acetyltransferase family. RimI subfamily.</text>
</comment>
<dbReference type="Gene3D" id="3.40.630.30">
    <property type="match status" value="1"/>
</dbReference>
<reference evidence="6 7" key="1">
    <citation type="journal article" date="2021" name="Sci. Rep.">
        <title>The distribution of antibiotic resistance genes in chicken gut microbiota commensals.</title>
        <authorList>
            <person name="Juricova H."/>
            <person name="Matiasovicova J."/>
            <person name="Kubasova T."/>
            <person name="Cejkova D."/>
            <person name="Rychlik I."/>
        </authorList>
    </citation>
    <scope>NUCLEOTIDE SEQUENCE [LARGE SCALE GENOMIC DNA]</scope>
    <source>
        <strain evidence="6 7">An810</strain>
    </source>
</reference>
<evidence type="ECO:0000313" key="7">
    <source>
        <dbReference type="Proteomes" id="UP000776629"/>
    </source>
</evidence>
<name>A0ABS2ELF3_9LACO</name>
<dbReference type="Proteomes" id="UP000776629">
    <property type="component" value="Unassembled WGS sequence"/>
</dbReference>
<dbReference type="NCBIfam" id="TIGR01575">
    <property type="entry name" value="rimI"/>
    <property type="match status" value="1"/>
</dbReference>
<evidence type="ECO:0000256" key="2">
    <source>
        <dbReference type="ARBA" id="ARBA00022490"/>
    </source>
</evidence>
<feature type="domain" description="N-acetyltransferase" evidence="5">
    <location>
        <begin position="35"/>
        <end position="182"/>
    </location>
</feature>
<gene>
    <name evidence="6" type="primary">rimI</name>
    <name evidence="6" type="ORF">H5993_00830</name>
</gene>
<dbReference type="InterPro" id="IPR016181">
    <property type="entry name" value="Acyl_CoA_acyltransferase"/>
</dbReference>
<dbReference type="EMBL" id="JACJJQ010000002">
    <property type="protein sequence ID" value="MBM6753314.1"/>
    <property type="molecule type" value="Genomic_DNA"/>
</dbReference>
<evidence type="ECO:0000256" key="1">
    <source>
        <dbReference type="ARBA" id="ARBA00005395"/>
    </source>
</evidence>
<keyword evidence="7" id="KW-1185">Reference proteome</keyword>